<evidence type="ECO:0000259" key="1">
    <source>
        <dbReference type="SMART" id="SM00822"/>
    </source>
</evidence>
<dbReference type="RefSeq" id="WP_046189728.1">
    <property type="nucleotide sequence ID" value="NZ_JACKUJ010000038.1"/>
</dbReference>
<accession>A0A0F5MWQ4</accession>
<sequence length="320" mass="34667">MDLGAVVDSVLDRAVVPGYSRLGYRIRAHSWTGDPAPQALRGKTAMVTGANSGIGKAIAGGLAELGATVVMVSRNRERIEDARTELAAEHPDAELRAEVCDVADLSAVRRFVADLGTRLPSLDVVIHNAGLLPAERTETADGHEITLATHVLGPVLMTELLVPTLAGSADPRVILMSSGGMYTQALPVDDPEYRIGPYRGATAYARTKRMQVALTPVLAERWKPEGISVYCMHPGWSDTPGVVTSLPTFRKLTKPLLRTAEQGADTAIWLAATQPAPPTGRFWHDRRQRPEHYLPFTHDSGADRARIWAYCKQAIGLHDS</sequence>
<reference evidence="3 6" key="3">
    <citation type="submission" date="2016-12" db="EMBL/GenBank/DDBJ databases">
        <title>The new phylogeny of genus Mycobacterium.</title>
        <authorList>
            <person name="Tortoli E."/>
            <person name="Trovato A."/>
            <person name="Cirillo D.M."/>
        </authorList>
    </citation>
    <scope>NUCLEOTIDE SEQUENCE [LARGE SCALE GENOMIC DNA]</scope>
    <source>
        <strain evidence="3 6">DSM 44942</strain>
    </source>
</reference>
<dbReference type="EMBL" id="SSGD01000117">
    <property type="protein sequence ID" value="TXI52915.1"/>
    <property type="molecule type" value="Genomic_DNA"/>
</dbReference>
<dbReference type="InterPro" id="IPR052992">
    <property type="entry name" value="SDR_member_12"/>
</dbReference>
<organism evidence="2 5">
    <name type="scientific">Mycolicibacter arupensis</name>
    <dbReference type="NCBI Taxonomy" id="342002"/>
    <lineage>
        <taxon>Bacteria</taxon>
        <taxon>Bacillati</taxon>
        <taxon>Actinomycetota</taxon>
        <taxon>Actinomycetes</taxon>
        <taxon>Mycobacteriales</taxon>
        <taxon>Mycobacteriaceae</taxon>
        <taxon>Mycolicibacter</taxon>
    </lineage>
</organism>
<evidence type="ECO:0000313" key="3">
    <source>
        <dbReference type="EMBL" id="OQZ94927.1"/>
    </source>
</evidence>
<reference evidence="2" key="2">
    <citation type="submission" date="2015-04" db="EMBL/GenBank/DDBJ databases">
        <title>Genome sequence of Mycobacterium arupense strain GUC1.</title>
        <authorList>
            <person name="Greninger A.L."/>
            <person name="Cunningham G."/>
            <person name="Chiu C.Y."/>
            <person name="Miller S."/>
        </authorList>
    </citation>
    <scope>NUCLEOTIDE SEQUENCE</scope>
    <source>
        <strain evidence="2">GUC1</strain>
    </source>
</reference>
<name>A0A0F5MWQ4_9MYCO</name>
<gene>
    <name evidence="3" type="ORF">BST15_15300</name>
    <name evidence="4" type="ORF">E6Q54_17390</name>
    <name evidence="2" type="ORF">WR43_11535</name>
</gene>
<dbReference type="PATRIC" id="fig|342002.3.peg.3386"/>
<keyword evidence="6" id="KW-1185">Reference proteome</keyword>
<dbReference type="OrthoDB" id="3772961at2"/>
<dbReference type="PANTHER" id="PTHR44656">
    <property type="entry name" value="DEHYDROGENASE/REDUCTASE SDR FAMILY MEMBER 12"/>
    <property type="match status" value="1"/>
</dbReference>
<evidence type="ECO:0000313" key="2">
    <source>
        <dbReference type="EMBL" id="KKB99044.1"/>
    </source>
</evidence>
<reference evidence="4 7" key="4">
    <citation type="submission" date="2018-09" db="EMBL/GenBank/DDBJ databases">
        <title>Metagenome Assembled Genomes from an Advanced Water Purification Facility.</title>
        <authorList>
            <person name="Stamps B.W."/>
            <person name="Spear J.R."/>
        </authorList>
    </citation>
    <scope>NUCLEOTIDE SEQUENCE [LARGE SCALE GENOMIC DNA]</scope>
    <source>
        <strain evidence="4">Bin_29_2</strain>
    </source>
</reference>
<evidence type="ECO:0000313" key="7">
    <source>
        <dbReference type="Proteomes" id="UP000321797"/>
    </source>
</evidence>
<dbReference type="PANTHER" id="PTHR44656:SF7">
    <property type="entry name" value="DEHYDROGENASE_REDUCTASE SDR FAMILY MEMBER 12"/>
    <property type="match status" value="1"/>
</dbReference>
<reference evidence="5" key="1">
    <citation type="submission" date="2015-04" db="EMBL/GenBank/DDBJ databases">
        <title>Genome sequence of Mycobacterium arupense GUC1.</title>
        <authorList>
            <person name="Greninger A.L."/>
            <person name="Cunningham G."/>
            <person name="Chiu C.Y."/>
            <person name="Miller S."/>
        </authorList>
    </citation>
    <scope>NUCLEOTIDE SEQUENCE [LARGE SCALE GENOMIC DNA]</scope>
    <source>
        <strain evidence="5">GUC1</strain>
    </source>
</reference>
<dbReference type="Pfam" id="PF00106">
    <property type="entry name" value="adh_short"/>
    <property type="match status" value="1"/>
</dbReference>
<evidence type="ECO:0000313" key="4">
    <source>
        <dbReference type="EMBL" id="TXI52915.1"/>
    </source>
</evidence>
<proteinExistence type="predicted"/>
<dbReference type="EMBL" id="LASW01000046">
    <property type="protein sequence ID" value="KKB99044.1"/>
    <property type="molecule type" value="Genomic_DNA"/>
</dbReference>
<dbReference type="AlphaFoldDB" id="A0A0F5MWQ4"/>
<evidence type="ECO:0000313" key="5">
    <source>
        <dbReference type="Proteomes" id="UP000034416"/>
    </source>
</evidence>
<dbReference type="Gene3D" id="3.40.50.720">
    <property type="entry name" value="NAD(P)-binding Rossmann-like Domain"/>
    <property type="match status" value="1"/>
</dbReference>
<dbReference type="EMBL" id="MVHH01000036">
    <property type="protein sequence ID" value="OQZ94927.1"/>
    <property type="molecule type" value="Genomic_DNA"/>
</dbReference>
<dbReference type="InterPro" id="IPR002347">
    <property type="entry name" value="SDR_fam"/>
</dbReference>
<feature type="domain" description="Ketoreductase" evidence="1">
    <location>
        <begin position="43"/>
        <end position="225"/>
    </location>
</feature>
<dbReference type="PRINTS" id="PR00081">
    <property type="entry name" value="GDHRDH"/>
</dbReference>
<dbReference type="Proteomes" id="UP000192327">
    <property type="component" value="Unassembled WGS sequence"/>
</dbReference>
<dbReference type="InterPro" id="IPR057326">
    <property type="entry name" value="KR_dom"/>
</dbReference>
<dbReference type="SUPFAM" id="SSF51735">
    <property type="entry name" value="NAD(P)-binding Rossmann-fold domains"/>
    <property type="match status" value="1"/>
</dbReference>
<dbReference type="SMART" id="SM00822">
    <property type="entry name" value="PKS_KR"/>
    <property type="match status" value="1"/>
</dbReference>
<protein>
    <submittedName>
        <fullName evidence="2">Dehydrogenase</fullName>
    </submittedName>
    <submittedName>
        <fullName evidence="4">SDR family NAD(P)-dependent oxidoreductase</fullName>
    </submittedName>
</protein>
<dbReference type="Proteomes" id="UP000321797">
    <property type="component" value="Unassembled WGS sequence"/>
</dbReference>
<evidence type="ECO:0000313" key="6">
    <source>
        <dbReference type="Proteomes" id="UP000192327"/>
    </source>
</evidence>
<comment type="caution">
    <text evidence="2">The sequence shown here is derived from an EMBL/GenBank/DDBJ whole genome shotgun (WGS) entry which is preliminary data.</text>
</comment>
<dbReference type="InterPro" id="IPR036291">
    <property type="entry name" value="NAD(P)-bd_dom_sf"/>
</dbReference>
<dbReference type="Proteomes" id="UP000034416">
    <property type="component" value="Unassembled WGS sequence"/>
</dbReference>
<dbReference type="STRING" id="342002.BST15_15300"/>